<keyword evidence="2" id="KW-1185">Reference proteome</keyword>
<accession>A0A372EJ98</accession>
<sequence length="506" mass="53722">MPRRNGTAPTPRPALLNEVHACIGHLGCHMAYTALQLRDCSSTADLVEVFFDAQAHASPDCAGQYSLLVFLDKLPLHARPAFAVLMLAALPAPCRSNGLAEHLDQLLEHLPTSADCPAEMKPHLDRCVKRFLARFNGCFKAYERRPGARDALSAIKHHVERHLAPANPALTGYVNATQPALADFPYVVGAARHIVSCKPIPLSARLWTALSHLSCGNHGAAPLRLWLATFSNTGDMDALLSWLWGIHPGAALGLRRLLAPASDPLAPSAPATAPDVVSAPLMHATAAARYLLALADAHPLALSSADPLLDPPTVMRALSAFAACGAERDVVAFLRHSTPRQLLGVLECLGRLYPPAAKAFAFVAAKAILGARTRAVAPGLKAIVVAHWPAAARWDWGAPRDTPQTTPYAEQELADLARDLQAMALPEPVFHAIKRLSGCPLGAHETAGLAAIHDMPDPILGGVLDALSLSGNDEAVRRLAGLALLARNRSPEVLDWLRGLAGHGTG</sequence>
<dbReference type="AlphaFoldDB" id="A0A372EJ98"/>
<organism evidence="1 2">
    <name type="scientific">Hydrogenophaga borbori</name>
    <dbReference type="NCBI Taxonomy" id="2294117"/>
    <lineage>
        <taxon>Bacteria</taxon>
        <taxon>Pseudomonadati</taxon>
        <taxon>Pseudomonadota</taxon>
        <taxon>Betaproteobacteria</taxon>
        <taxon>Burkholderiales</taxon>
        <taxon>Comamonadaceae</taxon>
        <taxon>Hydrogenophaga</taxon>
    </lineage>
</organism>
<proteinExistence type="predicted"/>
<reference evidence="1 2" key="1">
    <citation type="submission" date="2018-08" db="EMBL/GenBank/DDBJ databases">
        <title>Hydrogenophaga sp. LA-38 isolated from sludge.</title>
        <authorList>
            <person name="Im W.-T."/>
        </authorList>
    </citation>
    <scope>NUCLEOTIDE SEQUENCE [LARGE SCALE GENOMIC DNA]</scope>
    <source>
        <strain evidence="1 2">LA-38</strain>
    </source>
</reference>
<dbReference type="Proteomes" id="UP000261931">
    <property type="component" value="Unassembled WGS sequence"/>
</dbReference>
<protein>
    <submittedName>
        <fullName evidence="1">Uncharacterized protein</fullName>
    </submittedName>
</protein>
<evidence type="ECO:0000313" key="2">
    <source>
        <dbReference type="Proteomes" id="UP000261931"/>
    </source>
</evidence>
<evidence type="ECO:0000313" key="1">
    <source>
        <dbReference type="EMBL" id="RFP78677.1"/>
    </source>
</evidence>
<comment type="caution">
    <text evidence="1">The sequence shown here is derived from an EMBL/GenBank/DDBJ whole genome shotgun (WGS) entry which is preliminary data.</text>
</comment>
<gene>
    <name evidence="1" type="ORF">DY262_11320</name>
</gene>
<dbReference type="EMBL" id="QVLS01000006">
    <property type="protein sequence ID" value="RFP78677.1"/>
    <property type="molecule type" value="Genomic_DNA"/>
</dbReference>
<name>A0A372EJ98_9BURK</name>